<dbReference type="AlphaFoldDB" id="A0A7C8MFF0"/>
<evidence type="ECO:0000313" key="3">
    <source>
        <dbReference type="Proteomes" id="UP000481861"/>
    </source>
</evidence>
<dbReference type="Proteomes" id="UP000481861">
    <property type="component" value="Unassembled WGS sequence"/>
</dbReference>
<reference evidence="2 3" key="1">
    <citation type="submission" date="2020-01" db="EMBL/GenBank/DDBJ databases">
        <authorList>
            <consortium name="DOE Joint Genome Institute"/>
            <person name="Haridas S."/>
            <person name="Albert R."/>
            <person name="Binder M."/>
            <person name="Bloem J."/>
            <person name="Labutti K."/>
            <person name="Salamov A."/>
            <person name="Andreopoulos B."/>
            <person name="Baker S.E."/>
            <person name="Barry K."/>
            <person name="Bills G."/>
            <person name="Bluhm B.H."/>
            <person name="Cannon C."/>
            <person name="Castanera R."/>
            <person name="Culley D.E."/>
            <person name="Daum C."/>
            <person name="Ezra D."/>
            <person name="Gonzalez J.B."/>
            <person name="Henrissat B."/>
            <person name="Kuo A."/>
            <person name="Liang C."/>
            <person name="Lipzen A."/>
            <person name="Lutzoni F."/>
            <person name="Magnuson J."/>
            <person name="Mondo S."/>
            <person name="Nolan M."/>
            <person name="Ohm R."/>
            <person name="Pangilinan J."/>
            <person name="Park H.-J.H."/>
            <person name="Ramirez L."/>
            <person name="Alfaro M."/>
            <person name="Sun H."/>
            <person name="Tritt A."/>
            <person name="Yoshinaga Y."/>
            <person name="Zwiers L.-H.L."/>
            <person name="Turgeon B.G."/>
            <person name="Goodwin S.B."/>
            <person name="Spatafora J.W."/>
            <person name="Crous P.W."/>
            <person name="Grigoriev I.V."/>
        </authorList>
    </citation>
    <scope>NUCLEOTIDE SEQUENCE [LARGE SCALE GENOMIC DNA]</scope>
    <source>
        <strain evidence="2 3">CBS 611.86</strain>
    </source>
</reference>
<protein>
    <submittedName>
        <fullName evidence="2">Uncharacterized protein</fullName>
    </submittedName>
</protein>
<keyword evidence="3" id="KW-1185">Reference proteome</keyword>
<evidence type="ECO:0000256" key="1">
    <source>
        <dbReference type="SAM" id="SignalP"/>
    </source>
</evidence>
<keyword evidence="1" id="KW-0732">Signal</keyword>
<comment type="caution">
    <text evidence="2">The sequence shown here is derived from an EMBL/GenBank/DDBJ whole genome shotgun (WGS) entry which is preliminary data.</text>
</comment>
<name>A0A7C8MFF0_9PLEO</name>
<accession>A0A7C8MFF0</accession>
<feature type="chain" id="PRO_5028966863" evidence="1">
    <location>
        <begin position="18"/>
        <end position="125"/>
    </location>
</feature>
<gene>
    <name evidence="2" type="ORF">BDV95DRAFT_663917</name>
</gene>
<evidence type="ECO:0000313" key="2">
    <source>
        <dbReference type="EMBL" id="KAF2877118.1"/>
    </source>
</evidence>
<dbReference type="EMBL" id="JAADJZ010000002">
    <property type="protein sequence ID" value="KAF2877118.1"/>
    <property type="molecule type" value="Genomic_DNA"/>
</dbReference>
<sequence length="125" mass="12578">MKLSIFIMAAIAALVIGKPQVEVPTIGTAIQNEAPTAIAAIQNEDPTAIATPDNDEVSANAECDKNGIASSFRSHAPGLAGTTCAGSRTASRSAAGANSLLSGSTGTFLKMVSCMGLKATEVGRQ</sequence>
<proteinExistence type="predicted"/>
<feature type="signal peptide" evidence="1">
    <location>
        <begin position="1"/>
        <end position="17"/>
    </location>
</feature>
<organism evidence="2 3">
    <name type="scientific">Massariosphaeria phaeospora</name>
    <dbReference type="NCBI Taxonomy" id="100035"/>
    <lineage>
        <taxon>Eukaryota</taxon>
        <taxon>Fungi</taxon>
        <taxon>Dikarya</taxon>
        <taxon>Ascomycota</taxon>
        <taxon>Pezizomycotina</taxon>
        <taxon>Dothideomycetes</taxon>
        <taxon>Pleosporomycetidae</taxon>
        <taxon>Pleosporales</taxon>
        <taxon>Pleosporales incertae sedis</taxon>
        <taxon>Massariosphaeria</taxon>
    </lineage>
</organism>